<keyword evidence="2" id="KW-1185">Reference proteome</keyword>
<dbReference type="AlphaFoldDB" id="A0AAV9ZYG9"/>
<dbReference type="EMBL" id="JAWWNJ010000099">
    <property type="protein sequence ID" value="KAK6996190.1"/>
    <property type="molecule type" value="Genomic_DNA"/>
</dbReference>
<evidence type="ECO:0000313" key="2">
    <source>
        <dbReference type="Proteomes" id="UP001362999"/>
    </source>
</evidence>
<name>A0AAV9ZYG9_9AGAR</name>
<gene>
    <name evidence="1" type="ORF">R3P38DRAFT_2566149</name>
</gene>
<comment type="caution">
    <text evidence="1">The sequence shown here is derived from an EMBL/GenBank/DDBJ whole genome shotgun (WGS) entry which is preliminary data.</text>
</comment>
<evidence type="ECO:0000313" key="1">
    <source>
        <dbReference type="EMBL" id="KAK6996190.1"/>
    </source>
</evidence>
<feature type="non-terminal residue" evidence="1">
    <location>
        <position position="1"/>
    </location>
</feature>
<protein>
    <submittedName>
        <fullName evidence="1">Uncharacterized protein</fullName>
    </submittedName>
</protein>
<organism evidence="1 2">
    <name type="scientific">Favolaschia claudopus</name>
    <dbReference type="NCBI Taxonomy" id="2862362"/>
    <lineage>
        <taxon>Eukaryota</taxon>
        <taxon>Fungi</taxon>
        <taxon>Dikarya</taxon>
        <taxon>Basidiomycota</taxon>
        <taxon>Agaricomycotina</taxon>
        <taxon>Agaricomycetes</taxon>
        <taxon>Agaricomycetidae</taxon>
        <taxon>Agaricales</taxon>
        <taxon>Marasmiineae</taxon>
        <taxon>Mycenaceae</taxon>
        <taxon>Favolaschia</taxon>
    </lineage>
</organism>
<reference evidence="1 2" key="1">
    <citation type="journal article" date="2024" name="J Genomics">
        <title>Draft genome sequencing and assembly of Favolaschia claudopus CIRM-BRFM 2984 isolated from oak limbs.</title>
        <authorList>
            <person name="Navarro D."/>
            <person name="Drula E."/>
            <person name="Chaduli D."/>
            <person name="Cazenave R."/>
            <person name="Ahrendt S."/>
            <person name="Wang J."/>
            <person name="Lipzen A."/>
            <person name="Daum C."/>
            <person name="Barry K."/>
            <person name="Grigoriev I.V."/>
            <person name="Favel A."/>
            <person name="Rosso M.N."/>
            <person name="Martin F."/>
        </authorList>
    </citation>
    <scope>NUCLEOTIDE SEQUENCE [LARGE SCALE GENOMIC DNA]</scope>
    <source>
        <strain evidence="1 2">CIRM-BRFM 2984</strain>
    </source>
</reference>
<proteinExistence type="predicted"/>
<accession>A0AAV9ZYG9</accession>
<dbReference type="Proteomes" id="UP001362999">
    <property type="component" value="Unassembled WGS sequence"/>
</dbReference>
<sequence length="125" mass="13897">FFVECSHFSQWRIDTTGDLIARTAVRLNEAGLSDEEQKPILLAAKSLFTDHTVTWPLIMSQYYLGHIPSISGLITVANIPSIVKRRKLLTHISADWHATSVRLAGRIFGSIQRTMAARAAASFCL</sequence>